<organism evidence="1 2">
    <name type="scientific">Campylobacter hyointestinalis</name>
    <dbReference type="NCBI Taxonomy" id="198"/>
    <lineage>
        <taxon>Bacteria</taxon>
        <taxon>Pseudomonadati</taxon>
        <taxon>Campylobacterota</taxon>
        <taxon>Epsilonproteobacteria</taxon>
        <taxon>Campylobacterales</taxon>
        <taxon>Campylobacteraceae</taxon>
        <taxon>Campylobacter</taxon>
    </lineage>
</organism>
<accession>A0A562XBS1</accession>
<evidence type="ECO:0000313" key="2">
    <source>
        <dbReference type="Proteomes" id="UP000321812"/>
    </source>
</evidence>
<comment type="caution">
    <text evidence="1">The sequence shown here is derived from an EMBL/GenBank/DDBJ whole genome shotgun (WGS) entry which is preliminary data.</text>
</comment>
<proteinExistence type="predicted"/>
<dbReference type="AlphaFoldDB" id="A0A562XBS1"/>
<sequence length="240" mass="27942">MSFGFDKTSDIFPNFYSKLCLEDRLKIFLSLYNCFVSDELKIPNKYVKYSKSISDIFTKRIDDLLYKNKFSVKKCISFCFTSNAIINGYLNGKKLPVFANEPKMKVAKLIKSVYKNGDFYLNLDAQILFFNYVFDKIKRRHPDKQIDIKDNLLILKSDGKGILGVLPIFKEIDFEQEVELTKEIDMAKSIESMGLDLYMVFPRHSKFTKHIEVKGCFRSGARLKLVPYSVCDKIYNKGKK</sequence>
<dbReference type="RefSeq" id="WP_059433543.1">
    <property type="nucleotide sequence ID" value="NZ_FAUX01000003.1"/>
</dbReference>
<name>A0A562XBS1_CAMHY</name>
<dbReference type="GeneID" id="56510447"/>
<dbReference type="Proteomes" id="UP000321812">
    <property type="component" value="Unassembled WGS sequence"/>
</dbReference>
<reference evidence="1 2" key="1">
    <citation type="submission" date="2019-07" db="EMBL/GenBank/DDBJ databases">
        <title>Rapid identification of Enteric Bacteria from Whole Genome Sequences (WGS) using Average Nucleotide Identity (ANI).</title>
        <authorList>
            <person name="Lane C."/>
        </authorList>
    </citation>
    <scope>NUCLEOTIDE SEQUENCE [LARGE SCALE GENOMIC DNA]</scope>
    <source>
        <strain evidence="1 2">D2411</strain>
    </source>
</reference>
<dbReference type="EMBL" id="VOAP01000016">
    <property type="protein sequence ID" value="TWO19581.1"/>
    <property type="molecule type" value="Genomic_DNA"/>
</dbReference>
<protein>
    <submittedName>
        <fullName evidence="1">Uncharacterized protein</fullName>
    </submittedName>
</protein>
<gene>
    <name evidence="1" type="ORF">YZ82_05630</name>
</gene>
<evidence type="ECO:0000313" key="1">
    <source>
        <dbReference type="EMBL" id="TWO19581.1"/>
    </source>
</evidence>